<dbReference type="Proteomes" id="UP000663854">
    <property type="component" value="Unassembled WGS sequence"/>
</dbReference>
<accession>A0A814K0Y6</accession>
<sequence length="50" mass="5406">MNMLELLKSIITEIYSTDSTAAVAFSLVNTEVSSITNKMWTAAVNAPSIK</sequence>
<organism evidence="1 3">
    <name type="scientific">Rotaria sordida</name>
    <dbReference type="NCBI Taxonomy" id="392033"/>
    <lineage>
        <taxon>Eukaryota</taxon>
        <taxon>Metazoa</taxon>
        <taxon>Spiralia</taxon>
        <taxon>Gnathifera</taxon>
        <taxon>Rotifera</taxon>
        <taxon>Eurotatoria</taxon>
        <taxon>Bdelloidea</taxon>
        <taxon>Philodinida</taxon>
        <taxon>Philodinidae</taxon>
        <taxon>Rotaria</taxon>
    </lineage>
</organism>
<comment type="caution">
    <text evidence="1">The sequence shown here is derived from an EMBL/GenBank/DDBJ whole genome shotgun (WGS) entry which is preliminary data.</text>
</comment>
<name>A0A814K0Y6_9BILA</name>
<gene>
    <name evidence="2" type="ORF">JXQ802_LOCUS24313</name>
    <name evidence="1" type="ORF">PYM288_LOCUS16835</name>
</gene>
<reference evidence="1" key="1">
    <citation type="submission" date="2021-02" db="EMBL/GenBank/DDBJ databases">
        <authorList>
            <person name="Nowell W R."/>
        </authorList>
    </citation>
    <scope>NUCLEOTIDE SEQUENCE</scope>
</reference>
<proteinExistence type="predicted"/>
<protein>
    <submittedName>
        <fullName evidence="1">Uncharacterized protein</fullName>
    </submittedName>
</protein>
<evidence type="ECO:0000313" key="1">
    <source>
        <dbReference type="EMBL" id="CAF1044795.1"/>
    </source>
</evidence>
<dbReference type="EMBL" id="CAJNOH010000454">
    <property type="protein sequence ID" value="CAF1044795.1"/>
    <property type="molecule type" value="Genomic_DNA"/>
</dbReference>
<dbReference type="AlphaFoldDB" id="A0A814K0Y6"/>
<feature type="non-terminal residue" evidence="1">
    <location>
        <position position="1"/>
    </location>
</feature>
<evidence type="ECO:0000313" key="4">
    <source>
        <dbReference type="Proteomes" id="UP000663870"/>
    </source>
</evidence>
<keyword evidence="4" id="KW-1185">Reference proteome</keyword>
<dbReference type="Proteomes" id="UP000663870">
    <property type="component" value="Unassembled WGS sequence"/>
</dbReference>
<dbReference type="EMBL" id="CAJNOL010000786">
    <property type="protein sequence ID" value="CAF1199081.1"/>
    <property type="molecule type" value="Genomic_DNA"/>
</dbReference>
<evidence type="ECO:0000313" key="3">
    <source>
        <dbReference type="Proteomes" id="UP000663854"/>
    </source>
</evidence>
<evidence type="ECO:0000313" key="2">
    <source>
        <dbReference type="EMBL" id="CAF1199081.1"/>
    </source>
</evidence>